<dbReference type="GO" id="GO:0006355">
    <property type="term" value="P:regulation of DNA-templated transcription"/>
    <property type="evidence" value="ECO:0007669"/>
    <property type="project" value="InterPro"/>
</dbReference>
<dbReference type="Proteomes" id="UP000018339">
    <property type="component" value="Unassembled WGS sequence"/>
</dbReference>
<evidence type="ECO:0000256" key="1">
    <source>
        <dbReference type="ARBA" id="ARBA00022490"/>
    </source>
</evidence>
<dbReference type="GO" id="GO:0008356">
    <property type="term" value="P:asymmetric cell division"/>
    <property type="evidence" value="ECO:0007669"/>
    <property type="project" value="UniProtKB-UniRule"/>
</dbReference>
<accession>A0A7U9P6Q9</accession>
<evidence type="ECO:0000256" key="5">
    <source>
        <dbReference type="ARBA" id="ARBA00023054"/>
    </source>
</evidence>
<keyword evidence="3 8" id="KW-0159">Chromosome partition</keyword>
<keyword evidence="6 8" id="KW-0238">DNA-binding</keyword>
<feature type="domain" description="HTH merR-type" evidence="10">
    <location>
        <begin position="60"/>
        <end position="108"/>
    </location>
</feature>
<evidence type="ECO:0000256" key="3">
    <source>
        <dbReference type="ARBA" id="ARBA00022829"/>
    </source>
</evidence>
<dbReference type="HAMAP" id="MF_01170">
    <property type="entry name" value="RacA"/>
    <property type="match status" value="1"/>
</dbReference>
<name>A0A7U9P6Q9_GEOTM</name>
<dbReference type="CDD" id="cd04762">
    <property type="entry name" value="HTH_MerR-trunc"/>
    <property type="match status" value="1"/>
</dbReference>
<evidence type="ECO:0000256" key="6">
    <source>
        <dbReference type="ARBA" id="ARBA00023125"/>
    </source>
</evidence>
<feature type="DNA-binding region" description="H-T-H motif" evidence="8">
    <location>
        <begin position="61"/>
        <end position="81"/>
    </location>
</feature>
<keyword evidence="2 8" id="KW-0132">Cell division</keyword>
<evidence type="ECO:0000313" key="12">
    <source>
        <dbReference type="Proteomes" id="UP000018339"/>
    </source>
</evidence>
<comment type="function">
    <text evidence="8">Required for the formation of axial filaments and for anchoring the origin regions at the cell poles in sporulating cells, thus ensuring proper chromosome segregation in the prespore. Binds in a dispersed manner throughout the chromosome but preferentially to sites clustered in the origin portion of the chromosome, causing condensation of the chromosome and its remodeling into an elongated, anchored structure.</text>
</comment>
<sequence>MAWPIPIPTAIFFRQWRIFAVFHFLCRINTSFVGWEGFSKMQRKKDKQDETRRSETMELKTSDVAIRLGVSPKTIQRWVRKYNIPLRRNEAGHYLFDEKTVALLERVKFEQGAAMEAPPTPKRPPTPLRNNIPIDALHESIEPEIARVSSRLDQLERQLEQKADDVVSIQLLHHRQEMEEIVARLTALEQLVARLEQQLNNRPPSSHETSDEPKQKRRGLGRVMGLFA</sequence>
<dbReference type="GO" id="GO:0030261">
    <property type="term" value="P:chromosome condensation"/>
    <property type="evidence" value="ECO:0007669"/>
    <property type="project" value="UniProtKB-UniRule"/>
</dbReference>
<organism evidence="11 12">
    <name type="scientific">Geobacillus thermopakistaniensis (strain MAS1)</name>
    <dbReference type="NCBI Taxonomy" id="1408282"/>
    <lineage>
        <taxon>Bacteria</taxon>
        <taxon>Bacillati</taxon>
        <taxon>Bacillota</taxon>
        <taxon>Bacilli</taxon>
        <taxon>Bacillales</taxon>
        <taxon>Anoxybacillaceae</taxon>
        <taxon>Geobacillus</taxon>
    </lineage>
</organism>
<evidence type="ECO:0000256" key="8">
    <source>
        <dbReference type="HAMAP-Rule" id="MF_01170"/>
    </source>
</evidence>
<dbReference type="InterPro" id="IPR023522">
    <property type="entry name" value="Chrosome_anchoring_RacA"/>
</dbReference>
<dbReference type="GO" id="GO:0007059">
    <property type="term" value="P:chromosome segregation"/>
    <property type="evidence" value="ECO:0007669"/>
    <property type="project" value="UniProtKB-UniRule"/>
</dbReference>
<evidence type="ECO:0000256" key="4">
    <source>
        <dbReference type="ARBA" id="ARBA00022969"/>
    </source>
</evidence>
<gene>
    <name evidence="8" type="primary">racA</name>
    <name evidence="11" type="ORF">T260_05380</name>
</gene>
<keyword evidence="7 8" id="KW-0131">Cell cycle</keyword>
<dbReference type="GO" id="GO:0030435">
    <property type="term" value="P:sporulation resulting in formation of a cellular spore"/>
    <property type="evidence" value="ECO:0007669"/>
    <property type="project" value="UniProtKB-UniRule"/>
</dbReference>
<dbReference type="Gene3D" id="1.10.1660.10">
    <property type="match status" value="1"/>
</dbReference>
<feature type="region of interest" description="Disordered" evidence="9">
    <location>
        <begin position="198"/>
        <end position="228"/>
    </location>
</feature>
<proteinExistence type="inferred from homology"/>
<dbReference type="Pfam" id="PF13411">
    <property type="entry name" value="MerR_1"/>
    <property type="match status" value="1"/>
</dbReference>
<dbReference type="AlphaFoldDB" id="A0A7U9P6Q9"/>
<comment type="subcellular location">
    <subcellularLocation>
        <location evidence="8">Cytoplasm</location>
    </subcellularLocation>
    <text evidence="8">Localizes to cell poles and nucleoid.</text>
</comment>
<keyword evidence="1 8" id="KW-0963">Cytoplasm</keyword>
<dbReference type="InterPro" id="IPR000551">
    <property type="entry name" value="MerR-type_HTH_dom"/>
</dbReference>
<keyword evidence="4 8" id="KW-0749">Sporulation</keyword>
<dbReference type="EMBL" id="AYSF01000034">
    <property type="protein sequence ID" value="ESU72942.1"/>
    <property type="molecule type" value="Genomic_DNA"/>
</dbReference>
<evidence type="ECO:0000256" key="9">
    <source>
        <dbReference type="SAM" id="MobiDB-lite"/>
    </source>
</evidence>
<dbReference type="InterPro" id="IPR009061">
    <property type="entry name" value="DNA-bd_dom_put_sf"/>
</dbReference>
<evidence type="ECO:0000259" key="10">
    <source>
        <dbReference type="Pfam" id="PF13411"/>
    </source>
</evidence>
<feature type="compositionally biased region" description="Polar residues" evidence="9">
    <location>
        <begin position="198"/>
        <end position="207"/>
    </location>
</feature>
<comment type="similarity">
    <text evidence="8">Belongs to the RacA family.</text>
</comment>
<keyword evidence="12" id="KW-1185">Reference proteome</keyword>
<evidence type="ECO:0000256" key="7">
    <source>
        <dbReference type="ARBA" id="ARBA00023306"/>
    </source>
</evidence>
<feature type="coiled-coil region" evidence="8">
    <location>
        <begin position="145"/>
        <end position="198"/>
    </location>
</feature>
<evidence type="ECO:0000256" key="2">
    <source>
        <dbReference type="ARBA" id="ARBA00022618"/>
    </source>
</evidence>
<reference evidence="11 12" key="1">
    <citation type="journal article" date="2014" name="Genome Announc.">
        <title>Draft Genome Sequence of Geobacillus thermopakistaniensis Strain MAS1.</title>
        <authorList>
            <person name="Siddiqui M.A."/>
            <person name="Rashid N."/>
            <person name="Ayyampalayam S."/>
            <person name="Whitman W.B."/>
        </authorList>
    </citation>
    <scope>NUCLEOTIDE SEQUENCE [LARGE SCALE GENOMIC DNA]</scope>
    <source>
        <strain evidence="11 12">MAS1</strain>
    </source>
</reference>
<evidence type="ECO:0000313" key="11">
    <source>
        <dbReference type="EMBL" id="ESU72942.1"/>
    </source>
</evidence>
<keyword evidence="5 8" id="KW-0175">Coiled coil</keyword>
<protein>
    <recommendedName>
        <fullName evidence="8">Chromosome-anchoring protein RacA</fullName>
    </recommendedName>
</protein>
<dbReference type="GO" id="GO:0003690">
    <property type="term" value="F:double-stranded DNA binding"/>
    <property type="evidence" value="ECO:0007669"/>
    <property type="project" value="UniProtKB-UniRule"/>
</dbReference>
<dbReference type="SUPFAM" id="SSF46955">
    <property type="entry name" value="Putative DNA-binding domain"/>
    <property type="match status" value="1"/>
</dbReference>
<dbReference type="GO" id="GO:0005737">
    <property type="term" value="C:cytoplasm"/>
    <property type="evidence" value="ECO:0007669"/>
    <property type="project" value="UniProtKB-SubCell"/>
</dbReference>
<comment type="caution">
    <text evidence="11">The sequence shown here is derived from an EMBL/GenBank/DDBJ whole genome shotgun (WGS) entry which is preliminary data.</text>
</comment>